<evidence type="ECO:0000313" key="1">
    <source>
        <dbReference type="EMBL" id="CAI9690602.1"/>
    </source>
</evidence>
<dbReference type="Proteomes" id="UP001162501">
    <property type="component" value="Chromosome 1"/>
</dbReference>
<organism evidence="1 2">
    <name type="scientific">Rangifer tarandus platyrhynchus</name>
    <name type="common">Svalbard reindeer</name>
    <dbReference type="NCBI Taxonomy" id="3082113"/>
    <lineage>
        <taxon>Eukaryota</taxon>
        <taxon>Metazoa</taxon>
        <taxon>Chordata</taxon>
        <taxon>Craniata</taxon>
        <taxon>Vertebrata</taxon>
        <taxon>Euteleostomi</taxon>
        <taxon>Mammalia</taxon>
        <taxon>Eutheria</taxon>
        <taxon>Laurasiatheria</taxon>
        <taxon>Artiodactyla</taxon>
        <taxon>Ruminantia</taxon>
        <taxon>Pecora</taxon>
        <taxon>Cervidae</taxon>
        <taxon>Odocoileinae</taxon>
        <taxon>Rangifer</taxon>
    </lineage>
</organism>
<evidence type="ECO:0000313" key="2">
    <source>
        <dbReference type="Proteomes" id="UP001162501"/>
    </source>
</evidence>
<name>A0ACB0DQR4_RANTA</name>
<reference evidence="1" key="1">
    <citation type="submission" date="2023-05" db="EMBL/GenBank/DDBJ databases">
        <authorList>
            <consortium name="ELIXIR-Norway"/>
        </authorList>
    </citation>
    <scope>NUCLEOTIDE SEQUENCE</scope>
</reference>
<proteinExistence type="predicted"/>
<sequence length="178" mass="18964">MLPPHEEEGAVVPELRGRCLPGTKPAGDQTEREALMDLHTGIRAGPVAAAPPGGPAPRAASPRHLCTQRRRLPRKYSKFLIKTYDCVNSTGWAPNLEKTFRHPAGRPAARPPHAGSPDLGPPPVPLIPRRTRPGCARCPWGPHAPLPAQRTALTPGSSAGRGLEKSFLPTGVRFGSAK</sequence>
<accession>A0ACB0DQR4</accession>
<protein>
    <submittedName>
        <fullName evidence="1">Uncharacterized protein</fullName>
    </submittedName>
</protein>
<gene>
    <name evidence="1" type="ORF">MRATA1EN3_LOCUS1815</name>
</gene>
<dbReference type="EMBL" id="OX596085">
    <property type="protein sequence ID" value="CAI9690602.1"/>
    <property type="molecule type" value="Genomic_DNA"/>
</dbReference>